<keyword evidence="1" id="KW-1133">Transmembrane helix</keyword>
<evidence type="ECO:0000256" key="1">
    <source>
        <dbReference type="SAM" id="Phobius"/>
    </source>
</evidence>
<dbReference type="PANTHER" id="PTHR35102">
    <property type="entry name" value="E3 UBIQUITIN-PROTEIN LIGASE"/>
    <property type="match status" value="1"/>
</dbReference>
<feature type="transmembrane region" description="Helical" evidence="1">
    <location>
        <begin position="120"/>
        <end position="150"/>
    </location>
</feature>
<feature type="transmembrane region" description="Helical" evidence="1">
    <location>
        <begin position="28"/>
        <end position="56"/>
    </location>
</feature>
<keyword evidence="1" id="KW-0812">Transmembrane</keyword>
<gene>
    <name evidence="3" type="ORF">WJX72_012379</name>
</gene>
<proteinExistence type="predicted"/>
<accession>A0AAW1PZK8</accession>
<dbReference type="PANTHER" id="PTHR35102:SF1">
    <property type="entry name" value="E3 UBIQUITIN-PROTEIN LIGASE"/>
    <property type="match status" value="1"/>
</dbReference>
<protein>
    <recommendedName>
        <fullName evidence="2">DUF2062 domain-containing protein</fullName>
    </recommendedName>
</protein>
<evidence type="ECO:0000313" key="4">
    <source>
        <dbReference type="Proteomes" id="UP001489004"/>
    </source>
</evidence>
<dbReference type="InterPro" id="IPR018639">
    <property type="entry name" value="DUF2062"/>
</dbReference>
<sequence length="182" mass="20115">MGRLYTWFRVKVVDPFYTYVKQGAEPRLLAWSAAVGFTLGLCPLLGVSTALALLVLMLVRKRLHAPMCLLANFCAIPFEVALIVPFMRLGEFVLRAERLPLAPVAIKDILFNHPGDALKALGHAICGWLVASPAVMWLLITALTPLFAWLKRRFTTDEMEVNMLGSADGSVDMELELESEAA</sequence>
<keyword evidence="1" id="KW-0472">Membrane</keyword>
<keyword evidence="4" id="KW-1185">Reference proteome</keyword>
<dbReference type="Proteomes" id="UP001489004">
    <property type="component" value="Unassembled WGS sequence"/>
</dbReference>
<evidence type="ECO:0000313" key="3">
    <source>
        <dbReference type="EMBL" id="KAK9814836.1"/>
    </source>
</evidence>
<reference evidence="3 4" key="1">
    <citation type="journal article" date="2024" name="Nat. Commun.">
        <title>Phylogenomics reveals the evolutionary origins of lichenization in chlorophyte algae.</title>
        <authorList>
            <person name="Puginier C."/>
            <person name="Libourel C."/>
            <person name="Otte J."/>
            <person name="Skaloud P."/>
            <person name="Haon M."/>
            <person name="Grisel S."/>
            <person name="Petersen M."/>
            <person name="Berrin J.G."/>
            <person name="Delaux P.M."/>
            <person name="Dal Grande F."/>
            <person name="Keller J."/>
        </authorList>
    </citation>
    <scope>NUCLEOTIDE SEQUENCE [LARGE SCALE GENOMIC DNA]</scope>
    <source>
        <strain evidence="3 4">SAG 2043</strain>
    </source>
</reference>
<name>A0AAW1PZK8_9CHLO</name>
<dbReference type="AlphaFoldDB" id="A0AAW1PZK8"/>
<comment type="caution">
    <text evidence="3">The sequence shown here is derived from an EMBL/GenBank/DDBJ whole genome shotgun (WGS) entry which is preliminary data.</text>
</comment>
<feature type="domain" description="DUF2062" evidence="2">
    <location>
        <begin position="22"/>
        <end position="145"/>
    </location>
</feature>
<feature type="transmembrane region" description="Helical" evidence="1">
    <location>
        <begin position="68"/>
        <end position="87"/>
    </location>
</feature>
<organism evidence="3 4">
    <name type="scientific">[Myrmecia] bisecta</name>
    <dbReference type="NCBI Taxonomy" id="41462"/>
    <lineage>
        <taxon>Eukaryota</taxon>
        <taxon>Viridiplantae</taxon>
        <taxon>Chlorophyta</taxon>
        <taxon>core chlorophytes</taxon>
        <taxon>Trebouxiophyceae</taxon>
        <taxon>Trebouxiales</taxon>
        <taxon>Trebouxiaceae</taxon>
        <taxon>Myrmecia</taxon>
    </lineage>
</organism>
<evidence type="ECO:0000259" key="2">
    <source>
        <dbReference type="Pfam" id="PF09835"/>
    </source>
</evidence>
<dbReference type="Pfam" id="PF09835">
    <property type="entry name" value="DUF2062"/>
    <property type="match status" value="1"/>
</dbReference>
<dbReference type="EMBL" id="JALJOR010000007">
    <property type="protein sequence ID" value="KAK9814836.1"/>
    <property type="molecule type" value="Genomic_DNA"/>
</dbReference>